<reference evidence="2 3" key="1">
    <citation type="submission" date="2016-11" db="EMBL/GenBank/DDBJ databases">
        <title>Study of marine rhodopsin-containing bacteria.</title>
        <authorList>
            <person name="Yoshizawa S."/>
            <person name="Kumagai Y."/>
            <person name="Kogure K."/>
        </authorList>
    </citation>
    <scope>NUCLEOTIDE SEQUENCE [LARGE SCALE GENOMIC DNA]</scope>
    <source>
        <strain evidence="2 3">SG-29</strain>
    </source>
</reference>
<protein>
    <recommendedName>
        <fullName evidence="1">FAS1 domain-containing protein</fullName>
    </recommendedName>
</protein>
<dbReference type="PANTHER" id="PTHR10900">
    <property type="entry name" value="PERIOSTIN-RELATED"/>
    <property type="match status" value="1"/>
</dbReference>
<dbReference type="SMART" id="SM00554">
    <property type="entry name" value="FAS1"/>
    <property type="match status" value="3"/>
</dbReference>
<dbReference type="Proteomes" id="UP000216446">
    <property type="component" value="Unassembled WGS sequence"/>
</dbReference>
<comment type="caution">
    <text evidence="2">The sequence shown here is derived from an EMBL/GenBank/DDBJ whole genome shotgun (WGS) entry which is preliminary data.</text>
</comment>
<accession>A0A259U3F2</accession>
<name>A0A259U3F2_9BACT</name>
<evidence type="ECO:0000313" key="3">
    <source>
        <dbReference type="Proteomes" id="UP000216446"/>
    </source>
</evidence>
<gene>
    <name evidence="2" type="ORF">BSZ36_16820</name>
</gene>
<sequence length="565" mass="59962">MFLATCLVAVASGCDGLPTEEEITGNVVEQLERRRGFEDLSDAIASAGLEGLLTSGTYTILAPTDIAFEYAGDDFLRSITDSRNRDMLARVLRHHVIAGRVAPEDFVDGATLRTIDGRTLTVQRSGPFVRVDGVAVDIAEGIDAEGSLAYPTGDVLLGALRLRERLTLSPSVSRFLSLTPQVNLLDRAEALESATLLVPLDDAIAALGGIGNSLFGLSSTTDVRARVLEFHLVPGVSPLAPGQSLTSIEGASLPIEVDADGVRTIAGARVLREEILADGRLLVMGNVVLEPLTLAQQMRIDPTLLQYTQELRAKLPEVWARLQDEDVEVTVFAPTAAGYQSRGAALNNALSDPLNAALNNDLLRIHVVEGSYPPGSLSEGTVLTGFDGSAFTIGTDVGAITLDGKRVAGGSKAANGYLYTLGSFILPRADLYDSMLLQGFTRHFQAVRQAGLESTFRAPGATVFLASDSLFAQGPSRLISDPGPFVRYNATTASIPSLAQTPSFTSLDGASRAIREVPCPTGDEIDRECSPYQLLDGTQVYQGRASTDGTGTYHVLRTLSLPPGF</sequence>
<feature type="domain" description="FAS1" evidence="1">
    <location>
        <begin position="159"/>
        <end position="289"/>
    </location>
</feature>
<dbReference type="PROSITE" id="PS50213">
    <property type="entry name" value="FAS1"/>
    <property type="match status" value="3"/>
</dbReference>
<dbReference type="EMBL" id="MQWB01000001">
    <property type="protein sequence ID" value="OZC04491.1"/>
    <property type="molecule type" value="Genomic_DNA"/>
</dbReference>
<organism evidence="2 3">
    <name type="scientific">Rubricoccus marinus</name>
    <dbReference type="NCBI Taxonomy" id="716817"/>
    <lineage>
        <taxon>Bacteria</taxon>
        <taxon>Pseudomonadati</taxon>
        <taxon>Rhodothermota</taxon>
        <taxon>Rhodothermia</taxon>
        <taxon>Rhodothermales</taxon>
        <taxon>Rubricoccaceae</taxon>
        <taxon>Rubricoccus</taxon>
    </lineage>
</organism>
<dbReference type="AlphaFoldDB" id="A0A259U3F2"/>
<dbReference type="InterPro" id="IPR036378">
    <property type="entry name" value="FAS1_dom_sf"/>
</dbReference>
<dbReference type="Pfam" id="PF02469">
    <property type="entry name" value="Fasciclin"/>
    <property type="match status" value="3"/>
</dbReference>
<proteinExistence type="predicted"/>
<dbReference type="PANTHER" id="PTHR10900:SF77">
    <property type="entry name" value="FI19380P1"/>
    <property type="match status" value="1"/>
</dbReference>
<feature type="domain" description="FAS1" evidence="1">
    <location>
        <begin position="291"/>
        <end position="425"/>
    </location>
</feature>
<feature type="domain" description="FAS1" evidence="1">
    <location>
        <begin position="24"/>
        <end position="156"/>
    </location>
</feature>
<evidence type="ECO:0000259" key="1">
    <source>
        <dbReference type="PROSITE" id="PS50213"/>
    </source>
</evidence>
<dbReference type="InParanoid" id="A0A259U3F2"/>
<dbReference type="InterPro" id="IPR050904">
    <property type="entry name" value="Adhesion/Biosynth-related"/>
</dbReference>
<dbReference type="SUPFAM" id="SSF82153">
    <property type="entry name" value="FAS1 domain"/>
    <property type="match status" value="3"/>
</dbReference>
<dbReference type="Gene3D" id="2.30.180.10">
    <property type="entry name" value="FAS1 domain"/>
    <property type="match status" value="3"/>
</dbReference>
<dbReference type="InterPro" id="IPR000782">
    <property type="entry name" value="FAS1_domain"/>
</dbReference>
<evidence type="ECO:0000313" key="2">
    <source>
        <dbReference type="EMBL" id="OZC04491.1"/>
    </source>
</evidence>
<keyword evidence="3" id="KW-1185">Reference proteome</keyword>